<dbReference type="GO" id="GO:0009506">
    <property type="term" value="C:plasmodesma"/>
    <property type="evidence" value="ECO:0007669"/>
    <property type="project" value="UniProtKB-ARBA"/>
</dbReference>
<evidence type="ECO:0000256" key="1">
    <source>
        <dbReference type="ARBA" id="ARBA00022729"/>
    </source>
</evidence>
<feature type="domain" description="X8" evidence="2">
    <location>
        <begin position="2"/>
        <end position="77"/>
    </location>
</feature>
<reference evidence="3" key="1">
    <citation type="submission" date="2020-07" db="EMBL/GenBank/DDBJ databases">
        <title>Ethylene signaling mediates host invasion by parasitic plants.</title>
        <authorList>
            <person name="Yoshida S."/>
        </authorList>
    </citation>
    <scope>NUCLEOTIDE SEQUENCE</scope>
    <source>
        <strain evidence="3">Okayama</strain>
    </source>
</reference>
<evidence type="ECO:0000313" key="3">
    <source>
        <dbReference type="EMBL" id="GFP80363.1"/>
    </source>
</evidence>
<accession>A0A830B774</accession>
<keyword evidence="4" id="KW-1185">Reference proteome</keyword>
<dbReference type="EMBL" id="BMAC01000018">
    <property type="protein sequence ID" value="GFP80363.1"/>
    <property type="molecule type" value="Genomic_DNA"/>
</dbReference>
<dbReference type="PANTHER" id="PTHR31044">
    <property type="entry name" value="BETA-1,3 GLUCANASE"/>
    <property type="match status" value="1"/>
</dbReference>
<proteinExistence type="predicted"/>
<dbReference type="InterPro" id="IPR044788">
    <property type="entry name" value="X8_dom_prot"/>
</dbReference>
<sequence>AQWCVASQGATDKNLLDFLSFVCTGQISCQDIQPGGPCFDPATVRAHASFILNAYYIAKVDCIPPYGQITTNDPCKILLLWFLKFFSIKCYLNCFKLSSKLITMFWCSLW</sequence>
<name>A0A830B774_9LAMI</name>
<dbReference type="InterPro" id="IPR012946">
    <property type="entry name" value="X8"/>
</dbReference>
<gene>
    <name evidence="3" type="ORF">PHJA_000179700</name>
</gene>
<dbReference type="PANTHER" id="PTHR31044:SF147">
    <property type="entry name" value="CARBOHYDRATE-BINDING X8 DOMAIN PROTEIN"/>
    <property type="match status" value="1"/>
</dbReference>
<feature type="non-terminal residue" evidence="3">
    <location>
        <position position="1"/>
    </location>
</feature>
<dbReference type="SMART" id="SM00768">
    <property type="entry name" value="X8"/>
    <property type="match status" value="1"/>
</dbReference>
<dbReference type="Proteomes" id="UP000653305">
    <property type="component" value="Unassembled WGS sequence"/>
</dbReference>
<organism evidence="3 4">
    <name type="scientific">Phtheirospermum japonicum</name>
    <dbReference type="NCBI Taxonomy" id="374723"/>
    <lineage>
        <taxon>Eukaryota</taxon>
        <taxon>Viridiplantae</taxon>
        <taxon>Streptophyta</taxon>
        <taxon>Embryophyta</taxon>
        <taxon>Tracheophyta</taxon>
        <taxon>Spermatophyta</taxon>
        <taxon>Magnoliopsida</taxon>
        <taxon>eudicotyledons</taxon>
        <taxon>Gunneridae</taxon>
        <taxon>Pentapetalae</taxon>
        <taxon>asterids</taxon>
        <taxon>lamiids</taxon>
        <taxon>Lamiales</taxon>
        <taxon>Orobanchaceae</taxon>
        <taxon>Orobanchaceae incertae sedis</taxon>
        <taxon>Phtheirospermum</taxon>
    </lineage>
</organism>
<keyword evidence="1" id="KW-0732">Signal</keyword>
<protein>
    <submittedName>
        <fullName evidence="3">Glucan endo-1 3-beta-glucosidase</fullName>
    </submittedName>
</protein>
<dbReference type="AlphaFoldDB" id="A0A830B774"/>
<comment type="caution">
    <text evidence="3">The sequence shown here is derived from an EMBL/GenBank/DDBJ whole genome shotgun (WGS) entry which is preliminary data.</text>
</comment>
<evidence type="ECO:0000313" key="4">
    <source>
        <dbReference type="Proteomes" id="UP000653305"/>
    </source>
</evidence>
<dbReference type="Pfam" id="PF07983">
    <property type="entry name" value="X8"/>
    <property type="match status" value="1"/>
</dbReference>
<evidence type="ECO:0000259" key="2">
    <source>
        <dbReference type="SMART" id="SM00768"/>
    </source>
</evidence>